<dbReference type="AlphaFoldDB" id="A0A6G0RV74"/>
<comment type="caution">
    <text evidence="1">The sequence shown here is derived from an EMBL/GenBank/DDBJ whole genome shotgun (WGS) entry which is preliminary data.</text>
</comment>
<reference evidence="1 2" key="1">
    <citation type="submission" date="2018-09" db="EMBL/GenBank/DDBJ databases">
        <title>Genomic investigation of the strawberry pathogen Phytophthora fragariae indicates pathogenicity is determined by transcriptional variation in three key races.</title>
        <authorList>
            <person name="Adams T.M."/>
            <person name="Armitage A.D."/>
            <person name="Sobczyk M.K."/>
            <person name="Bates H.J."/>
            <person name="Dunwell J.M."/>
            <person name="Nellist C.F."/>
            <person name="Harrison R.J."/>
        </authorList>
    </citation>
    <scope>NUCLEOTIDE SEQUENCE [LARGE SCALE GENOMIC DNA]</scope>
    <source>
        <strain evidence="1 2">NOV-77</strain>
    </source>
</reference>
<evidence type="ECO:0000313" key="1">
    <source>
        <dbReference type="EMBL" id="KAE9342791.1"/>
    </source>
</evidence>
<dbReference type="InterPro" id="IPR037104">
    <property type="entry name" value="Annexin_sf"/>
</dbReference>
<dbReference type="EMBL" id="QXFY01000493">
    <property type="protein sequence ID" value="KAE9342791.1"/>
    <property type="molecule type" value="Genomic_DNA"/>
</dbReference>
<organism evidence="1 2">
    <name type="scientific">Phytophthora fragariae</name>
    <dbReference type="NCBI Taxonomy" id="53985"/>
    <lineage>
        <taxon>Eukaryota</taxon>
        <taxon>Sar</taxon>
        <taxon>Stramenopiles</taxon>
        <taxon>Oomycota</taxon>
        <taxon>Peronosporomycetes</taxon>
        <taxon>Peronosporales</taxon>
        <taxon>Peronosporaceae</taxon>
        <taxon>Phytophthora</taxon>
    </lineage>
</organism>
<dbReference type="Proteomes" id="UP000486351">
    <property type="component" value="Unassembled WGS sequence"/>
</dbReference>
<proteinExistence type="predicted"/>
<dbReference type="Gene3D" id="1.10.220.10">
    <property type="entry name" value="Annexin"/>
    <property type="match status" value="1"/>
</dbReference>
<dbReference type="SUPFAM" id="SSF47874">
    <property type="entry name" value="Annexin"/>
    <property type="match status" value="1"/>
</dbReference>
<evidence type="ECO:0008006" key="3">
    <source>
        <dbReference type="Google" id="ProtNLM"/>
    </source>
</evidence>
<protein>
    <recommendedName>
        <fullName evidence="3">Annexin</fullName>
    </recommendedName>
</protein>
<name>A0A6G0RV74_9STRA</name>
<sequence length="175" mass="18975">MVLGTTEEWVYPAMMARSDAEIALMTTFQERYDDDLAKALSGELSGGLEEVIMTAMRDGLSEFKASIHTSVKTAADADALSKAGDGRMGRRFLTEAGAASMSGMYAHYARESSSIESMPFSSDIDEATREIERARLRTRLPGIAAVEDCAAAPPNLVALPHRVRAETDGVCEEYE</sequence>
<evidence type="ECO:0000313" key="2">
    <source>
        <dbReference type="Proteomes" id="UP000486351"/>
    </source>
</evidence>
<dbReference type="GO" id="GO:0005544">
    <property type="term" value="F:calcium-dependent phospholipid binding"/>
    <property type="evidence" value="ECO:0007669"/>
    <property type="project" value="InterPro"/>
</dbReference>
<dbReference type="GO" id="GO:0005509">
    <property type="term" value="F:calcium ion binding"/>
    <property type="evidence" value="ECO:0007669"/>
    <property type="project" value="InterPro"/>
</dbReference>
<accession>A0A6G0RV74</accession>
<gene>
    <name evidence="1" type="ORF">PF008_g9997</name>
</gene>